<feature type="compositionally biased region" description="Basic and acidic residues" evidence="1">
    <location>
        <begin position="174"/>
        <end position="188"/>
    </location>
</feature>
<dbReference type="OrthoDB" id="77878at2759"/>
<gene>
    <name evidence="2" type="ORF">MUK42_11544</name>
</gene>
<dbReference type="PANTHER" id="PTHR46776">
    <property type="entry name" value="CYCLIN-DEPENDENT KINASE INHIBITOR 4-RELATED"/>
    <property type="match status" value="1"/>
</dbReference>
<name>A0A9E7KES5_9LILI</name>
<dbReference type="GO" id="GO:0004861">
    <property type="term" value="F:cyclin-dependent protein serine/threonine kinase inhibitor activity"/>
    <property type="evidence" value="ECO:0007669"/>
    <property type="project" value="InterPro"/>
</dbReference>
<dbReference type="EMBL" id="CP097509">
    <property type="protein sequence ID" value="URE14209.1"/>
    <property type="molecule type" value="Genomic_DNA"/>
</dbReference>
<protein>
    <recommendedName>
        <fullName evidence="4">Cyclin-dependent kinase inhibitor</fullName>
    </recommendedName>
</protein>
<feature type="region of interest" description="Disordered" evidence="1">
    <location>
        <begin position="174"/>
        <end position="199"/>
    </location>
</feature>
<dbReference type="Proteomes" id="UP001055439">
    <property type="component" value="Chromosome 7"/>
</dbReference>
<evidence type="ECO:0000313" key="3">
    <source>
        <dbReference type="Proteomes" id="UP001055439"/>
    </source>
</evidence>
<evidence type="ECO:0000313" key="2">
    <source>
        <dbReference type="EMBL" id="URE14209.1"/>
    </source>
</evidence>
<accession>A0A9E7KES5</accession>
<reference evidence="2" key="1">
    <citation type="submission" date="2022-05" db="EMBL/GenBank/DDBJ databases">
        <title>The Musa troglodytarum L. genome provides insights into the mechanism of non-climacteric behaviour and enrichment of carotenoids.</title>
        <authorList>
            <person name="Wang J."/>
        </authorList>
    </citation>
    <scope>NUCLEOTIDE SEQUENCE</scope>
    <source>
        <tissue evidence="2">Leaf</tissue>
    </source>
</reference>
<dbReference type="GO" id="GO:0051726">
    <property type="term" value="P:regulation of cell cycle"/>
    <property type="evidence" value="ECO:0007669"/>
    <property type="project" value="InterPro"/>
</dbReference>
<organism evidence="2 3">
    <name type="scientific">Musa troglodytarum</name>
    <name type="common">fe'i banana</name>
    <dbReference type="NCBI Taxonomy" id="320322"/>
    <lineage>
        <taxon>Eukaryota</taxon>
        <taxon>Viridiplantae</taxon>
        <taxon>Streptophyta</taxon>
        <taxon>Embryophyta</taxon>
        <taxon>Tracheophyta</taxon>
        <taxon>Spermatophyta</taxon>
        <taxon>Magnoliopsida</taxon>
        <taxon>Liliopsida</taxon>
        <taxon>Zingiberales</taxon>
        <taxon>Musaceae</taxon>
        <taxon>Musa</taxon>
    </lineage>
</organism>
<evidence type="ECO:0000256" key="1">
    <source>
        <dbReference type="SAM" id="MobiDB-lite"/>
    </source>
</evidence>
<dbReference type="InterPro" id="IPR044275">
    <property type="entry name" value="KRP"/>
</dbReference>
<keyword evidence="3" id="KW-1185">Reference proteome</keyword>
<evidence type="ECO:0008006" key="4">
    <source>
        <dbReference type="Google" id="ProtNLM"/>
    </source>
</evidence>
<dbReference type="AlphaFoldDB" id="A0A9E7KES5"/>
<proteinExistence type="predicted"/>
<sequence>MVRGHVAFGLCRNRVNGINAKSNCDAEARARHGEVHEEVQRRGRETLSVMEVTQVVGVREVPAVAVAADAASARSSKRRKTAPQRPTEVVQTSSYLQLRSRRLFMTFRRPRLLAAKSAAFSTGPSVEDVSRCSSNVSGDVVVDEQEVDGLERLTCNFGSRRARVPCFLFGRETTPSRDARREPSDRKSTTATSTSRTKTEAEIEEFFAAAEREQAQRFAAEYARTTTTSSATFRWTAASSGFESSDEAKWPKTEKKMTCSSILYLIWYSFREFVVSSRSYVQNCTLNNRHFVSVRWPFLLLPSESQTMRKENSLFGHPVVLLINAHLLSPLLFRHLISCARPALVGGRTEPEKGMAEETTLPVDRLGSRVPRYANAVSFRRSSQARCVLLPALVSIICRA</sequence>